<dbReference type="AlphaFoldDB" id="A0A3G8M9V9"/>
<evidence type="ECO:0000256" key="2">
    <source>
        <dbReference type="SAM" id="SignalP"/>
    </source>
</evidence>
<feature type="signal peptide" evidence="2">
    <location>
        <begin position="1"/>
        <end position="23"/>
    </location>
</feature>
<proteinExistence type="predicted"/>
<organism evidence="4 5">
    <name type="scientific">Methylocystis rosea</name>
    <dbReference type="NCBI Taxonomy" id="173366"/>
    <lineage>
        <taxon>Bacteria</taxon>
        <taxon>Pseudomonadati</taxon>
        <taxon>Pseudomonadota</taxon>
        <taxon>Alphaproteobacteria</taxon>
        <taxon>Hyphomicrobiales</taxon>
        <taxon>Methylocystaceae</taxon>
        <taxon>Methylocystis</taxon>
    </lineage>
</organism>
<dbReference type="Proteomes" id="UP000273982">
    <property type="component" value="Chromosome"/>
</dbReference>
<feature type="domain" description="PepSY" evidence="3">
    <location>
        <begin position="9"/>
        <end position="76"/>
    </location>
</feature>
<evidence type="ECO:0000259" key="3">
    <source>
        <dbReference type="Pfam" id="PF13670"/>
    </source>
</evidence>
<feature type="chain" id="PRO_5018244590" evidence="2">
    <location>
        <begin position="24"/>
        <end position="113"/>
    </location>
</feature>
<reference evidence="4 5" key="1">
    <citation type="submission" date="2018-11" db="EMBL/GenBank/DDBJ databases">
        <title>Genome squencing of methanotrophic bacteria isolated from alkaline groundwater in Korea.</title>
        <authorList>
            <person name="Nguyen L.N."/>
        </authorList>
    </citation>
    <scope>NUCLEOTIDE SEQUENCE [LARGE SCALE GENOMIC DNA]</scope>
    <source>
        <strain evidence="4 5">GW6</strain>
    </source>
</reference>
<evidence type="ECO:0000313" key="4">
    <source>
        <dbReference type="EMBL" id="AZG78617.1"/>
    </source>
</evidence>
<feature type="compositionally biased region" description="Basic and acidic residues" evidence="1">
    <location>
        <begin position="100"/>
        <end position="113"/>
    </location>
</feature>
<name>A0A3G8M9V9_9HYPH</name>
<dbReference type="Pfam" id="PF13670">
    <property type="entry name" value="PepSY_2"/>
    <property type="match status" value="1"/>
</dbReference>
<dbReference type="InterPro" id="IPR025711">
    <property type="entry name" value="PepSY"/>
</dbReference>
<evidence type="ECO:0000313" key="5">
    <source>
        <dbReference type="Proteomes" id="UP000273982"/>
    </source>
</evidence>
<keyword evidence="2" id="KW-0732">Signal</keyword>
<evidence type="ECO:0000256" key="1">
    <source>
        <dbReference type="SAM" id="MobiDB-lite"/>
    </source>
</evidence>
<accession>A0A3G8M9V9</accession>
<feature type="region of interest" description="Disordered" evidence="1">
    <location>
        <begin position="85"/>
        <end position="113"/>
    </location>
</feature>
<dbReference type="KEGG" id="mros:EHO51_12070"/>
<dbReference type="EMBL" id="CP034086">
    <property type="protein sequence ID" value="AZG78617.1"/>
    <property type="molecule type" value="Genomic_DNA"/>
</dbReference>
<gene>
    <name evidence="4" type="ORF">EHO51_12070</name>
</gene>
<protein>
    <submittedName>
        <fullName evidence="4">PepSY domain-containing protein</fullName>
    </submittedName>
</protein>
<sequence>MRTLVTCIALLGLVGMAATPAQADRRLTREEKSSIRSAMKDAQCSGGKMEFDDGKFEVENAKCQDGRRYELKFDRNFKMTSKELEDNNGRREYYGSGRYNKRDNTRDNRRDTY</sequence>